<dbReference type="SUPFAM" id="SSF55073">
    <property type="entry name" value="Nucleotide cyclase"/>
    <property type="match status" value="1"/>
</dbReference>
<dbReference type="InterPro" id="IPR000160">
    <property type="entry name" value="GGDEF_dom"/>
</dbReference>
<dbReference type="PANTHER" id="PTHR45138:SF9">
    <property type="entry name" value="DIGUANYLATE CYCLASE DGCM-RELATED"/>
    <property type="match status" value="1"/>
</dbReference>
<comment type="caution">
    <text evidence="5">The sequence shown here is derived from an EMBL/GenBank/DDBJ whole genome shotgun (WGS) entry which is preliminary data.</text>
</comment>
<evidence type="ECO:0000313" key="5">
    <source>
        <dbReference type="EMBL" id="NYZ21744.1"/>
    </source>
</evidence>
<dbReference type="NCBIfam" id="TIGR00254">
    <property type="entry name" value="GGDEF"/>
    <property type="match status" value="1"/>
</dbReference>
<feature type="transmembrane region" description="Helical" evidence="3">
    <location>
        <begin position="61"/>
        <end position="80"/>
    </location>
</feature>
<keyword evidence="3" id="KW-0472">Membrane</keyword>
<dbReference type="Proteomes" id="UP000584642">
    <property type="component" value="Unassembled WGS sequence"/>
</dbReference>
<proteinExistence type="predicted"/>
<dbReference type="CDD" id="cd01949">
    <property type="entry name" value="GGDEF"/>
    <property type="match status" value="1"/>
</dbReference>
<evidence type="ECO:0000256" key="3">
    <source>
        <dbReference type="SAM" id="Phobius"/>
    </source>
</evidence>
<feature type="transmembrane region" description="Helical" evidence="3">
    <location>
        <begin position="117"/>
        <end position="140"/>
    </location>
</feature>
<comment type="catalytic activity">
    <reaction evidence="2">
        <text>2 GTP = 3',3'-c-di-GMP + 2 diphosphate</text>
        <dbReference type="Rhea" id="RHEA:24898"/>
        <dbReference type="ChEBI" id="CHEBI:33019"/>
        <dbReference type="ChEBI" id="CHEBI:37565"/>
        <dbReference type="ChEBI" id="CHEBI:58805"/>
        <dbReference type="EC" id="2.7.7.65"/>
    </reaction>
</comment>
<sequence length="398" mass="42878">MVDALIVVVLVGLSAIVIAVGCALSWQRHRDFPALRDWAVGSALIAPSMFILGLLDQDGASHLPMLAYVVVALIYAVFWSGVRRLTGRERTWGPPVMAGAVYLSVMAWFMYRDPDFLARVATTSVLGMLAAALLATELLSDRRMRGHRPGRLMIALLVQFGLFHAVRAGVLLFADVTDTLVLDVLRLLTFVELVLFVVGGGLLVIAMANERTMHRLRRLADRDELTGLYNRRAFMRTADEALRHAQARGGDLSLVLFDLDHFKRVNDTHGHLVGDQVLRVAAETVMAALREADAPGRYGGEEFCVLLPGLGIPAALEVAERIRGSLEDVRIDTPTGPLRISASLGVAGLAHGAASVPELLALADAALYRAKAEGRNRVVLAAPAGAAPAPVQHDLAES</sequence>
<dbReference type="InterPro" id="IPR029787">
    <property type="entry name" value="Nucleotide_cyclase"/>
</dbReference>
<feature type="transmembrane region" description="Helical" evidence="3">
    <location>
        <begin position="38"/>
        <end position="55"/>
    </location>
</feature>
<keyword evidence="3" id="KW-0812">Transmembrane</keyword>
<evidence type="ECO:0000313" key="6">
    <source>
        <dbReference type="Proteomes" id="UP000584642"/>
    </source>
</evidence>
<dbReference type="EC" id="2.7.7.65" evidence="1"/>
<reference evidence="5 6" key="1">
    <citation type="submission" date="2020-05" db="EMBL/GenBank/DDBJ databases">
        <title>Azospirillum oleiclasticum sp. nov, a nitrogen-fixing and heavy crude oil-emulsifying bacterium isolated from the crude oil of Yumen Oilfield.</title>
        <authorList>
            <person name="Wu D."/>
            <person name="Cai M."/>
            <person name="Zhang X."/>
        </authorList>
    </citation>
    <scope>NUCLEOTIDE SEQUENCE [LARGE SCALE GENOMIC DNA]</scope>
    <source>
        <strain evidence="5 6">ROY-1-1-2</strain>
    </source>
</reference>
<gene>
    <name evidence="5" type="ORF">HND93_18680</name>
</gene>
<dbReference type="RefSeq" id="WP_180283518.1">
    <property type="nucleotide sequence ID" value="NZ_JABFDB010000013.1"/>
</dbReference>
<feature type="domain" description="GGDEF" evidence="4">
    <location>
        <begin position="250"/>
        <end position="383"/>
    </location>
</feature>
<protein>
    <recommendedName>
        <fullName evidence="1">diguanylate cyclase</fullName>
        <ecNumber evidence="1">2.7.7.65</ecNumber>
    </recommendedName>
</protein>
<dbReference type="EMBL" id="JABFDB010000013">
    <property type="protein sequence ID" value="NYZ21744.1"/>
    <property type="molecule type" value="Genomic_DNA"/>
</dbReference>
<dbReference type="PROSITE" id="PS50887">
    <property type="entry name" value="GGDEF"/>
    <property type="match status" value="1"/>
</dbReference>
<feature type="transmembrane region" description="Helical" evidence="3">
    <location>
        <begin position="152"/>
        <end position="173"/>
    </location>
</feature>
<name>A0ABX2TC44_9PROT</name>
<evidence type="ECO:0000256" key="1">
    <source>
        <dbReference type="ARBA" id="ARBA00012528"/>
    </source>
</evidence>
<dbReference type="InterPro" id="IPR050469">
    <property type="entry name" value="Diguanylate_Cyclase"/>
</dbReference>
<dbReference type="SMART" id="SM00267">
    <property type="entry name" value="GGDEF"/>
    <property type="match status" value="1"/>
</dbReference>
<feature type="transmembrane region" description="Helical" evidence="3">
    <location>
        <begin position="92"/>
        <end position="111"/>
    </location>
</feature>
<dbReference type="PANTHER" id="PTHR45138">
    <property type="entry name" value="REGULATORY COMPONENTS OF SENSORY TRANSDUCTION SYSTEM"/>
    <property type="match status" value="1"/>
</dbReference>
<organism evidence="5 6">
    <name type="scientific">Azospirillum oleiclasticum</name>
    <dbReference type="NCBI Taxonomy" id="2735135"/>
    <lineage>
        <taxon>Bacteria</taxon>
        <taxon>Pseudomonadati</taxon>
        <taxon>Pseudomonadota</taxon>
        <taxon>Alphaproteobacteria</taxon>
        <taxon>Rhodospirillales</taxon>
        <taxon>Azospirillaceae</taxon>
        <taxon>Azospirillum</taxon>
    </lineage>
</organism>
<keyword evidence="3" id="KW-1133">Transmembrane helix</keyword>
<feature type="transmembrane region" description="Helical" evidence="3">
    <location>
        <begin position="6"/>
        <end position="26"/>
    </location>
</feature>
<evidence type="ECO:0000256" key="2">
    <source>
        <dbReference type="ARBA" id="ARBA00034247"/>
    </source>
</evidence>
<dbReference type="Gene3D" id="3.30.70.270">
    <property type="match status" value="1"/>
</dbReference>
<accession>A0ABX2TC44</accession>
<dbReference type="InterPro" id="IPR043128">
    <property type="entry name" value="Rev_trsase/Diguanyl_cyclase"/>
</dbReference>
<evidence type="ECO:0000259" key="4">
    <source>
        <dbReference type="PROSITE" id="PS50887"/>
    </source>
</evidence>
<dbReference type="Pfam" id="PF00990">
    <property type="entry name" value="GGDEF"/>
    <property type="match status" value="1"/>
</dbReference>
<keyword evidence="6" id="KW-1185">Reference proteome</keyword>
<feature type="transmembrane region" description="Helical" evidence="3">
    <location>
        <begin position="185"/>
        <end position="208"/>
    </location>
</feature>